<proteinExistence type="predicted"/>
<dbReference type="InterPro" id="IPR006204">
    <property type="entry name" value="GHMP_kinase_N_dom"/>
</dbReference>
<dbReference type="InterPro" id="IPR013750">
    <property type="entry name" value="GHMP_kinase_C_dom"/>
</dbReference>
<dbReference type="InterPro" id="IPR014721">
    <property type="entry name" value="Ribsml_uS5_D2-typ_fold_subgr"/>
</dbReference>
<sequence length="318" mass="34357">MKYMARAPGTCGELIQGLWNGVNFLVTCPINMYSTAVVELSPDMDELILPAGREKTAAAVRKLLSSVEADGIGGYVHITSDLPAGKGMASSTADITAACVAVAQALGKKVPAGEIARIALSVEPTDGLMFPGIVAFDHLRGKICRPMAGVPDLDILIIDPGGIVDTNEFNARLNLKFLNRINERTVMQALEQLEWALAQGDLKMVGACATTSAYANQKILEKPLLAELHKVCTDFGGVGVNVAHSGTVIGMLFERRNSVDWEKLKNTVLSLFDVQVMGPVRVIQGGAEIWVEREGEGLWQPYHICMEETCEQQQKSME</sequence>
<dbReference type="Proteomes" id="UP000037175">
    <property type="component" value="Unassembled WGS sequence"/>
</dbReference>
<gene>
    <name evidence="7" type="ORF">Tfer_0268</name>
</gene>
<dbReference type="GO" id="GO:0016301">
    <property type="term" value="F:kinase activity"/>
    <property type="evidence" value="ECO:0007669"/>
    <property type="project" value="UniProtKB-KW"/>
</dbReference>
<keyword evidence="8" id="KW-1185">Reference proteome</keyword>
<organism evidence="7 8">
    <name type="scientific">Thermincola ferriacetica</name>
    <dbReference type="NCBI Taxonomy" id="281456"/>
    <lineage>
        <taxon>Bacteria</taxon>
        <taxon>Bacillati</taxon>
        <taxon>Bacillota</taxon>
        <taxon>Clostridia</taxon>
        <taxon>Eubacteriales</taxon>
        <taxon>Thermincolaceae</taxon>
        <taxon>Thermincola</taxon>
    </lineage>
</organism>
<dbReference type="Pfam" id="PF08544">
    <property type="entry name" value="GHMP_kinases_C"/>
    <property type="match status" value="1"/>
</dbReference>
<evidence type="ECO:0000259" key="6">
    <source>
        <dbReference type="Pfam" id="PF08544"/>
    </source>
</evidence>
<feature type="domain" description="GHMP kinase N-terminal" evidence="5">
    <location>
        <begin position="59"/>
        <end position="123"/>
    </location>
</feature>
<evidence type="ECO:0000313" key="8">
    <source>
        <dbReference type="Proteomes" id="UP000037175"/>
    </source>
</evidence>
<keyword evidence="3 7" id="KW-0418">Kinase</keyword>
<dbReference type="PIRSF" id="PIRSF033887">
    <property type="entry name" value="PduX"/>
    <property type="match status" value="1"/>
</dbReference>
<dbReference type="InterPro" id="IPR020568">
    <property type="entry name" value="Ribosomal_Su5_D2-typ_SF"/>
</dbReference>
<dbReference type="PANTHER" id="PTHR43527:SF1">
    <property type="entry name" value="L-THREONINE KINASE"/>
    <property type="match status" value="1"/>
</dbReference>
<evidence type="ECO:0000256" key="3">
    <source>
        <dbReference type="ARBA" id="ARBA00022777"/>
    </source>
</evidence>
<dbReference type="GO" id="GO:0005524">
    <property type="term" value="F:ATP binding"/>
    <property type="evidence" value="ECO:0007669"/>
    <property type="project" value="UniProtKB-KW"/>
</dbReference>
<dbReference type="AlphaFoldDB" id="A0A0L6W7W7"/>
<evidence type="ECO:0000259" key="5">
    <source>
        <dbReference type="Pfam" id="PF00288"/>
    </source>
</evidence>
<name>A0A0L6W7W7_9FIRM</name>
<keyword evidence="2" id="KW-0547">Nucleotide-binding</keyword>
<dbReference type="PATRIC" id="fig|281456.6.peg.283"/>
<feature type="domain" description="GHMP kinase C-terminal" evidence="6">
    <location>
        <begin position="194"/>
        <end position="259"/>
    </location>
</feature>
<keyword evidence="4" id="KW-0067">ATP-binding</keyword>
<protein>
    <submittedName>
        <fullName evidence="7">GHMP kinase</fullName>
    </submittedName>
</protein>
<dbReference type="RefSeq" id="WP_052216538.1">
    <property type="nucleotide sequence ID" value="NZ_LGTE01000001.1"/>
</dbReference>
<dbReference type="InterPro" id="IPR012363">
    <property type="entry name" value="PduX"/>
</dbReference>
<evidence type="ECO:0000313" key="7">
    <source>
        <dbReference type="EMBL" id="KNZ71189.1"/>
    </source>
</evidence>
<reference evidence="8" key="1">
    <citation type="submission" date="2015-07" db="EMBL/GenBank/DDBJ databases">
        <title>Complete Genome of Thermincola ferriacetica strain Z-0001T.</title>
        <authorList>
            <person name="Lusk B."/>
            <person name="Badalamenti J.P."/>
            <person name="Parameswaran P."/>
            <person name="Bond D.R."/>
            <person name="Torres C.I."/>
        </authorList>
    </citation>
    <scope>NUCLEOTIDE SEQUENCE [LARGE SCALE GENOMIC DNA]</scope>
    <source>
        <strain evidence="8">Z-0001</strain>
    </source>
</reference>
<evidence type="ECO:0000256" key="4">
    <source>
        <dbReference type="ARBA" id="ARBA00022840"/>
    </source>
</evidence>
<keyword evidence="1" id="KW-0808">Transferase</keyword>
<dbReference type="Gene3D" id="3.30.230.10">
    <property type="match status" value="1"/>
</dbReference>
<evidence type="ECO:0000256" key="2">
    <source>
        <dbReference type="ARBA" id="ARBA00022741"/>
    </source>
</evidence>
<comment type="caution">
    <text evidence="7">The sequence shown here is derived from an EMBL/GenBank/DDBJ whole genome shotgun (WGS) entry which is preliminary data.</text>
</comment>
<dbReference type="Pfam" id="PF00288">
    <property type="entry name" value="GHMP_kinases_N"/>
    <property type="match status" value="1"/>
</dbReference>
<evidence type="ECO:0000256" key="1">
    <source>
        <dbReference type="ARBA" id="ARBA00022679"/>
    </source>
</evidence>
<dbReference type="PANTHER" id="PTHR43527">
    <property type="entry name" value="4-DIPHOSPHOCYTIDYL-2-C-METHYL-D-ERYTHRITOL KINASE, CHLOROPLASTIC"/>
    <property type="match status" value="1"/>
</dbReference>
<dbReference type="SUPFAM" id="SSF54211">
    <property type="entry name" value="Ribosomal protein S5 domain 2-like"/>
    <property type="match status" value="1"/>
</dbReference>
<dbReference type="EMBL" id="LGTE01000001">
    <property type="protein sequence ID" value="KNZ71189.1"/>
    <property type="molecule type" value="Genomic_DNA"/>
</dbReference>
<accession>A0A0L6W7W7</accession>